<dbReference type="SUPFAM" id="SSF53927">
    <property type="entry name" value="Cytidine deaminase-like"/>
    <property type="match status" value="1"/>
</dbReference>
<name>A0A3D8STF7_9HELO</name>
<proteinExistence type="predicted"/>
<gene>
    <name evidence="3" type="ORF">BP6252_01619</name>
</gene>
<dbReference type="PROSITE" id="PS51747">
    <property type="entry name" value="CYT_DCMP_DEAMINASES_2"/>
    <property type="match status" value="1"/>
</dbReference>
<accession>A0A3D8STF7</accession>
<dbReference type="OrthoDB" id="408702at2759"/>
<dbReference type="PANTHER" id="PTHR11079:SF203">
    <property type="entry name" value="CMP_DCMP-TYPE DEAMINASE DOMAIN-CONTAINING PROTEIN"/>
    <property type="match status" value="1"/>
</dbReference>
<dbReference type="CDD" id="cd01285">
    <property type="entry name" value="nucleoside_deaminase"/>
    <property type="match status" value="1"/>
</dbReference>
<reference evidence="3 4" key="1">
    <citation type="journal article" date="2018" name="IMA Fungus">
        <title>IMA Genome-F 9: Draft genome sequence of Annulohypoxylon stygium, Aspergillus mulundensis, Berkeleyomyces basicola (syn. Thielaviopsis basicola), Ceratocystis smalleyi, two Cercospora beticola strains, Coleophoma cylindrospora, Fusarium fracticaudum, Phialophora cf. hyalina, and Morchella septimelata.</title>
        <authorList>
            <person name="Wingfield B.D."/>
            <person name="Bills G.F."/>
            <person name="Dong Y."/>
            <person name="Huang W."/>
            <person name="Nel W.J."/>
            <person name="Swalarsk-Parry B.S."/>
            <person name="Vaghefi N."/>
            <person name="Wilken P.M."/>
            <person name="An Z."/>
            <person name="de Beer Z.W."/>
            <person name="De Vos L."/>
            <person name="Chen L."/>
            <person name="Duong T.A."/>
            <person name="Gao Y."/>
            <person name="Hammerbacher A."/>
            <person name="Kikkert J.R."/>
            <person name="Li Y."/>
            <person name="Li H."/>
            <person name="Li K."/>
            <person name="Li Q."/>
            <person name="Liu X."/>
            <person name="Ma X."/>
            <person name="Naidoo K."/>
            <person name="Pethybridge S.J."/>
            <person name="Sun J."/>
            <person name="Steenkamp E.T."/>
            <person name="van der Nest M.A."/>
            <person name="van Wyk S."/>
            <person name="Wingfield M.J."/>
            <person name="Xiong C."/>
            <person name="Yue Q."/>
            <person name="Zhang X."/>
        </authorList>
    </citation>
    <scope>NUCLEOTIDE SEQUENCE [LARGE SCALE GENOMIC DNA]</scope>
    <source>
        <strain evidence="3 4">BP6252</strain>
    </source>
</reference>
<feature type="domain" description="CMP/dCMP-type deaminase" evidence="2">
    <location>
        <begin position="47"/>
        <end position="182"/>
    </location>
</feature>
<dbReference type="AlphaFoldDB" id="A0A3D8STF7"/>
<dbReference type="STRING" id="1849047.A0A3D8STF7"/>
<evidence type="ECO:0000259" key="2">
    <source>
        <dbReference type="PROSITE" id="PS51747"/>
    </source>
</evidence>
<sequence>MLYPLSILSILLLALIHLTNGHSPHGHSPKKVQRVLSTPDNASIPLSTRAYWMRKANAALGELASPCPFAAFGTVIVNHTDVSGDGLGKLICMGVNSRTTTGNPISHGEIAAINNCTQILTDVNGPYKLSGSSAIAAFASLSLYTNAESCPMCASAIRWSGFKEYIFGTTIETLVDQGWGQIDISSKEVFEESLGLGTATSYLGGILTNETDPYFAWQFDTDSPCPVGCERASAGSSCAAS</sequence>
<keyword evidence="1" id="KW-0732">Signal</keyword>
<dbReference type="PANTHER" id="PTHR11079">
    <property type="entry name" value="CYTOSINE DEAMINASE FAMILY MEMBER"/>
    <property type="match status" value="1"/>
</dbReference>
<evidence type="ECO:0000313" key="3">
    <source>
        <dbReference type="EMBL" id="RDW89587.1"/>
    </source>
</evidence>
<dbReference type="Gene3D" id="3.40.140.10">
    <property type="entry name" value="Cytidine Deaminase, domain 2"/>
    <property type="match status" value="1"/>
</dbReference>
<dbReference type="EMBL" id="PDLM01000001">
    <property type="protein sequence ID" value="RDW89587.1"/>
    <property type="molecule type" value="Genomic_DNA"/>
</dbReference>
<dbReference type="Proteomes" id="UP000256645">
    <property type="component" value="Unassembled WGS sequence"/>
</dbReference>
<dbReference type="Pfam" id="PF00383">
    <property type="entry name" value="dCMP_cyt_deam_1"/>
    <property type="match status" value="1"/>
</dbReference>
<dbReference type="GO" id="GO:0002100">
    <property type="term" value="P:tRNA wobble adenosine to inosine editing"/>
    <property type="evidence" value="ECO:0007669"/>
    <property type="project" value="TreeGrafter"/>
</dbReference>
<organism evidence="3 4">
    <name type="scientific">Coleophoma cylindrospora</name>
    <dbReference type="NCBI Taxonomy" id="1849047"/>
    <lineage>
        <taxon>Eukaryota</taxon>
        <taxon>Fungi</taxon>
        <taxon>Dikarya</taxon>
        <taxon>Ascomycota</taxon>
        <taxon>Pezizomycotina</taxon>
        <taxon>Leotiomycetes</taxon>
        <taxon>Helotiales</taxon>
        <taxon>Dermateaceae</taxon>
        <taxon>Coleophoma</taxon>
    </lineage>
</organism>
<dbReference type="GO" id="GO:0052717">
    <property type="term" value="F:tRNA-specific adenosine-34 deaminase activity"/>
    <property type="evidence" value="ECO:0007669"/>
    <property type="project" value="TreeGrafter"/>
</dbReference>
<feature type="signal peptide" evidence="1">
    <location>
        <begin position="1"/>
        <end position="21"/>
    </location>
</feature>
<comment type="caution">
    <text evidence="3">The sequence shown here is derived from an EMBL/GenBank/DDBJ whole genome shotgun (WGS) entry which is preliminary data.</text>
</comment>
<keyword evidence="4" id="KW-1185">Reference proteome</keyword>
<protein>
    <recommendedName>
        <fullName evidence="2">CMP/dCMP-type deaminase domain-containing protein</fullName>
    </recommendedName>
</protein>
<evidence type="ECO:0000256" key="1">
    <source>
        <dbReference type="SAM" id="SignalP"/>
    </source>
</evidence>
<evidence type="ECO:0000313" key="4">
    <source>
        <dbReference type="Proteomes" id="UP000256645"/>
    </source>
</evidence>
<dbReference type="InterPro" id="IPR016193">
    <property type="entry name" value="Cytidine_deaminase-like"/>
</dbReference>
<feature type="chain" id="PRO_5017833873" description="CMP/dCMP-type deaminase domain-containing protein" evidence="1">
    <location>
        <begin position="22"/>
        <end position="241"/>
    </location>
</feature>
<dbReference type="InterPro" id="IPR002125">
    <property type="entry name" value="CMP_dCMP_dom"/>
</dbReference>